<gene>
    <name evidence="7" type="ORF">NEZAVI_LOCUS10322</name>
</gene>
<evidence type="ECO:0000256" key="3">
    <source>
        <dbReference type="ARBA" id="ARBA00022989"/>
    </source>
</evidence>
<feature type="compositionally biased region" description="Polar residues" evidence="5">
    <location>
        <begin position="441"/>
        <end position="450"/>
    </location>
</feature>
<dbReference type="Proteomes" id="UP001152798">
    <property type="component" value="Chromosome 5"/>
</dbReference>
<dbReference type="InterPro" id="IPR036259">
    <property type="entry name" value="MFS_trans_sf"/>
</dbReference>
<evidence type="ECO:0000256" key="5">
    <source>
        <dbReference type="SAM" id="MobiDB-lite"/>
    </source>
</evidence>
<sequence length="450" mass="49039">MVSAWDVVKPVFISTLASGLVNSAVPNLIAQKVCSPRGVPSDINGFICHDEELVALATEIATTRNIVRSVCSGISVGLFGAWRDARGRSNPLLYSGVVAEVVAAAAYIFASLSWSSSAWISTMIEAAVGGIFGQEILKLGANCLVISNTAPKERIVKLQLYFVSIALGIIVADSISGVLLTSIGFEWYFFVPVALQAVAVILLFYFVKEPRCADSGRGLAETFERLRDLFTPRTNIGVIWLMLICNALVSSYISAEGSVLVYFTQQAFGFTVNQSTIYITYHTVICGVGAIAIPILLRRLFNWRGFKIGISSSLMTAVSSLALAFVKTIVELYLVSLLDMLKYVTLAIPQFILGTCVRNEELGLFLGFGSIVSIGLPFAANYLYKYTFSYYQQTWPGAIYFISAGANLIAMLFLCIGYFMYTPENVVDEESPTNEDDDVTESTYPRNGVS</sequence>
<evidence type="ECO:0000256" key="4">
    <source>
        <dbReference type="ARBA" id="ARBA00023136"/>
    </source>
</evidence>
<feature type="transmembrane region" description="Helical" evidence="6">
    <location>
        <begin position="235"/>
        <end position="255"/>
    </location>
</feature>
<evidence type="ECO:0000256" key="1">
    <source>
        <dbReference type="ARBA" id="ARBA00004141"/>
    </source>
</evidence>
<keyword evidence="4 6" id="KW-0472">Membrane</keyword>
<proteinExistence type="predicted"/>
<accession>A0A9P0MS74</accession>
<feature type="transmembrane region" description="Helical" evidence="6">
    <location>
        <begin position="364"/>
        <end position="384"/>
    </location>
</feature>
<feature type="region of interest" description="Disordered" evidence="5">
    <location>
        <begin position="429"/>
        <end position="450"/>
    </location>
</feature>
<feature type="transmembrane region" description="Helical" evidence="6">
    <location>
        <begin position="118"/>
        <end position="137"/>
    </location>
</feature>
<dbReference type="Pfam" id="PF07690">
    <property type="entry name" value="MFS_1"/>
    <property type="match status" value="1"/>
</dbReference>
<dbReference type="InterPro" id="IPR011701">
    <property type="entry name" value="MFS"/>
</dbReference>
<dbReference type="GO" id="GO:0016020">
    <property type="term" value="C:membrane"/>
    <property type="evidence" value="ECO:0007669"/>
    <property type="project" value="UniProtKB-SubCell"/>
</dbReference>
<organism evidence="7 8">
    <name type="scientific">Nezara viridula</name>
    <name type="common">Southern green stink bug</name>
    <name type="synonym">Cimex viridulus</name>
    <dbReference type="NCBI Taxonomy" id="85310"/>
    <lineage>
        <taxon>Eukaryota</taxon>
        <taxon>Metazoa</taxon>
        <taxon>Ecdysozoa</taxon>
        <taxon>Arthropoda</taxon>
        <taxon>Hexapoda</taxon>
        <taxon>Insecta</taxon>
        <taxon>Pterygota</taxon>
        <taxon>Neoptera</taxon>
        <taxon>Paraneoptera</taxon>
        <taxon>Hemiptera</taxon>
        <taxon>Heteroptera</taxon>
        <taxon>Panheteroptera</taxon>
        <taxon>Pentatomomorpha</taxon>
        <taxon>Pentatomoidea</taxon>
        <taxon>Pentatomidae</taxon>
        <taxon>Pentatominae</taxon>
        <taxon>Nezara</taxon>
    </lineage>
</organism>
<name>A0A9P0MS74_NEZVI</name>
<dbReference type="PANTHER" id="PTHR23507">
    <property type="entry name" value="ZGC:174356"/>
    <property type="match status" value="1"/>
</dbReference>
<evidence type="ECO:0000313" key="7">
    <source>
        <dbReference type="EMBL" id="CAH1401261.1"/>
    </source>
</evidence>
<dbReference type="OrthoDB" id="10021397at2759"/>
<evidence type="ECO:0000256" key="6">
    <source>
        <dbReference type="SAM" id="Phobius"/>
    </source>
</evidence>
<dbReference type="Gene3D" id="1.20.1250.20">
    <property type="entry name" value="MFS general substrate transporter like domains"/>
    <property type="match status" value="1"/>
</dbReference>
<protein>
    <submittedName>
        <fullName evidence="7">Uncharacterized protein</fullName>
    </submittedName>
</protein>
<feature type="transmembrane region" description="Helical" evidence="6">
    <location>
        <begin position="275"/>
        <end position="296"/>
    </location>
</feature>
<keyword evidence="3 6" id="KW-1133">Transmembrane helix</keyword>
<reference evidence="7" key="1">
    <citation type="submission" date="2022-01" db="EMBL/GenBank/DDBJ databases">
        <authorList>
            <person name="King R."/>
        </authorList>
    </citation>
    <scope>NUCLEOTIDE SEQUENCE</scope>
</reference>
<dbReference type="SUPFAM" id="SSF103473">
    <property type="entry name" value="MFS general substrate transporter"/>
    <property type="match status" value="1"/>
</dbReference>
<keyword evidence="8" id="KW-1185">Reference proteome</keyword>
<comment type="subcellular location">
    <subcellularLocation>
        <location evidence="1">Membrane</location>
        <topology evidence="1">Multi-pass membrane protein</topology>
    </subcellularLocation>
</comment>
<dbReference type="AlphaFoldDB" id="A0A9P0MS74"/>
<dbReference type="EMBL" id="OV725081">
    <property type="protein sequence ID" value="CAH1401261.1"/>
    <property type="molecule type" value="Genomic_DNA"/>
</dbReference>
<feature type="transmembrane region" description="Helical" evidence="6">
    <location>
        <begin position="308"/>
        <end position="326"/>
    </location>
</feature>
<feature type="compositionally biased region" description="Acidic residues" evidence="5">
    <location>
        <begin position="429"/>
        <end position="440"/>
    </location>
</feature>
<dbReference type="PANTHER" id="PTHR23507:SF1">
    <property type="entry name" value="FI18259P1-RELATED"/>
    <property type="match status" value="1"/>
</dbReference>
<evidence type="ECO:0000256" key="2">
    <source>
        <dbReference type="ARBA" id="ARBA00022692"/>
    </source>
</evidence>
<dbReference type="GO" id="GO:0022857">
    <property type="term" value="F:transmembrane transporter activity"/>
    <property type="evidence" value="ECO:0007669"/>
    <property type="project" value="InterPro"/>
</dbReference>
<feature type="transmembrane region" description="Helical" evidence="6">
    <location>
        <begin position="92"/>
        <end position="112"/>
    </location>
</feature>
<feature type="transmembrane region" description="Helical" evidence="6">
    <location>
        <begin position="399"/>
        <end position="421"/>
    </location>
</feature>
<keyword evidence="2 6" id="KW-0812">Transmembrane</keyword>
<feature type="transmembrane region" description="Helical" evidence="6">
    <location>
        <begin position="187"/>
        <end position="207"/>
    </location>
</feature>
<evidence type="ECO:0000313" key="8">
    <source>
        <dbReference type="Proteomes" id="UP001152798"/>
    </source>
</evidence>
<feature type="transmembrane region" description="Helical" evidence="6">
    <location>
        <begin position="158"/>
        <end position="181"/>
    </location>
</feature>